<dbReference type="InterPro" id="IPR036390">
    <property type="entry name" value="WH_DNA-bd_sf"/>
</dbReference>
<dbReference type="Proteomes" id="UP000619238">
    <property type="component" value="Unassembled WGS sequence"/>
</dbReference>
<dbReference type="EMBL" id="JACGWS010000001">
    <property type="protein sequence ID" value="MBC8753341.1"/>
    <property type="molecule type" value="Genomic_DNA"/>
</dbReference>
<dbReference type="PROSITE" id="PS51197">
    <property type="entry name" value="HTH_RRF2_2"/>
    <property type="match status" value="1"/>
</dbReference>
<dbReference type="InterPro" id="IPR036388">
    <property type="entry name" value="WH-like_DNA-bd_sf"/>
</dbReference>
<dbReference type="Gene3D" id="1.10.10.10">
    <property type="entry name" value="Winged helix-like DNA-binding domain superfamily/Winged helix DNA-binding domain"/>
    <property type="match status" value="1"/>
</dbReference>
<dbReference type="NCBIfam" id="TIGR00738">
    <property type="entry name" value="rrf2_super"/>
    <property type="match status" value="1"/>
</dbReference>
<dbReference type="PANTHER" id="PTHR33221:SF15">
    <property type="entry name" value="HTH-TYPE TRANSCRIPTIONAL REGULATOR YWGB-RELATED"/>
    <property type="match status" value="1"/>
</dbReference>
<dbReference type="InterPro" id="IPR000944">
    <property type="entry name" value="Tscrpt_reg_Rrf2"/>
</dbReference>
<keyword evidence="2" id="KW-1185">Reference proteome</keyword>
<dbReference type="Pfam" id="PF02082">
    <property type="entry name" value="Rrf2"/>
    <property type="match status" value="1"/>
</dbReference>
<gene>
    <name evidence="1" type="ORF">H2O64_01580</name>
</gene>
<dbReference type="SUPFAM" id="SSF46785">
    <property type="entry name" value="Winged helix' DNA-binding domain"/>
    <property type="match status" value="1"/>
</dbReference>
<accession>A0ABR7Q456</accession>
<comment type="caution">
    <text evidence="1">The sequence shown here is derived from an EMBL/GenBank/DDBJ whole genome shotgun (WGS) entry which is preliminary data.</text>
</comment>
<evidence type="ECO:0000313" key="1">
    <source>
        <dbReference type="EMBL" id="MBC8753341.1"/>
    </source>
</evidence>
<evidence type="ECO:0000313" key="2">
    <source>
        <dbReference type="Proteomes" id="UP000619238"/>
    </source>
</evidence>
<dbReference type="PANTHER" id="PTHR33221">
    <property type="entry name" value="WINGED HELIX-TURN-HELIX TRANSCRIPTIONAL REGULATOR, RRF2 FAMILY"/>
    <property type="match status" value="1"/>
</dbReference>
<dbReference type="RefSeq" id="WP_187560378.1">
    <property type="nucleotide sequence ID" value="NZ_JACGWS010000001.1"/>
</dbReference>
<name>A0ABR7Q456_9FLAO</name>
<sequence length="144" mass="15504">MFSKACEYGIRALIFIAMKSSKDERVGNTAIAIAIDSPSAFTAKILQKLVKAKIIKSVKGPYGGFEISEEGLHQTKLTAIVKAIDGDAVYNRCGLGLSECSALKPCPLHDKFKAVRADLKTILDATTLKELASQLEDGTAFLKL</sequence>
<protein>
    <submittedName>
        <fullName evidence="1">Rrf2 family transcriptional regulator</fullName>
    </submittedName>
</protein>
<organism evidence="1 2">
    <name type="scientific">Kordia aestuariivivens</name>
    <dbReference type="NCBI Taxonomy" id="2759037"/>
    <lineage>
        <taxon>Bacteria</taxon>
        <taxon>Pseudomonadati</taxon>
        <taxon>Bacteroidota</taxon>
        <taxon>Flavobacteriia</taxon>
        <taxon>Flavobacteriales</taxon>
        <taxon>Flavobacteriaceae</taxon>
        <taxon>Kordia</taxon>
    </lineage>
</organism>
<proteinExistence type="predicted"/>
<reference evidence="1 2" key="1">
    <citation type="submission" date="2020-07" db="EMBL/GenBank/DDBJ databases">
        <title>Description of Kordia aestuariivivens sp. nov., isolated from a tidal flat.</title>
        <authorList>
            <person name="Park S."/>
            <person name="Yoon J.-H."/>
        </authorList>
    </citation>
    <scope>NUCLEOTIDE SEQUENCE [LARGE SCALE GENOMIC DNA]</scope>
    <source>
        <strain evidence="1 2">YSTF-M3</strain>
    </source>
</reference>